<keyword evidence="2" id="KW-0238">DNA-binding</keyword>
<name>A0A1V0B9J0_9GAMM</name>
<dbReference type="PANTHER" id="PTHR30349">
    <property type="entry name" value="PHAGE INTEGRASE-RELATED"/>
    <property type="match status" value="1"/>
</dbReference>
<evidence type="ECO:0000313" key="6">
    <source>
        <dbReference type="Proteomes" id="UP000243488"/>
    </source>
</evidence>
<keyword evidence="1" id="KW-0229">DNA integration</keyword>
<dbReference type="AlphaFoldDB" id="A0A1V0B9J0"/>
<dbReference type="Pfam" id="PF12167">
    <property type="entry name" value="Arm-DNA-bind_2"/>
    <property type="match status" value="1"/>
</dbReference>
<dbReference type="GO" id="GO:0015074">
    <property type="term" value="P:DNA integration"/>
    <property type="evidence" value="ECO:0007669"/>
    <property type="project" value="UniProtKB-KW"/>
</dbReference>
<keyword evidence="3" id="KW-0233">DNA recombination</keyword>
<dbReference type="InterPro" id="IPR013762">
    <property type="entry name" value="Integrase-like_cat_sf"/>
</dbReference>
<protein>
    <submittedName>
        <fullName evidence="5">Integrase</fullName>
    </submittedName>
</protein>
<dbReference type="InterPro" id="IPR002104">
    <property type="entry name" value="Integrase_catalytic"/>
</dbReference>
<keyword evidence="6" id="KW-1185">Reference proteome</keyword>
<dbReference type="Gene3D" id="1.10.150.130">
    <property type="match status" value="1"/>
</dbReference>
<evidence type="ECO:0000313" key="5">
    <source>
        <dbReference type="EMBL" id="AQZ96582.1"/>
    </source>
</evidence>
<sequence>MGRERTTGSGIEAELAKSPGVEVHGKSLRIVFMYRGRRHRETLGLPITKANVKHAAQKRAAVLHAIKTGTFDYGQAFPDSKHAGERPASRSARLHELMALYLPLKAVDITPDTEARYRHALQVTVDTLGPDRLASTLMPMDIQNLRAELIATRKPSTVNHYLATFAGMLEWCEKNGYAPAGLASACTRFDNTEEDPDPLTREEYQQLIEKGCLHEQDSAAITLMVYTGLRPGELCGLGVEDIDIKKGCLQVVRSVTSRGTFKVPKTTKSRTVLLLPPALEAAKTLMKLARGFPQQTVDVAINRHQSRTDTITPLMSPRVQARRMKVNNWFVPTAWNTKWGNIQRRAGIRPRRPYQTRHTYACWCITAHGNLAFIANQMGHKDFTMLVKVYGKWMNDASEGEIQRIWQAMQDSEKRPNHAPQNPET</sequence>
<feature type="domain" description="Tyr recombinase" evidence="4">
    <location>
        <begin position="194"/>
        <end position="403"/>
    </location>
</feature>
<accession>A0A1V0B9J0</accession>
<dbReference type="CDD" id="cd01189">
    <property type="entry name" value="INT_ICEBs1_C_like"/>
    <property type="match status" value="1"/>
</dbReference>
<dbReference type="InterPro" id="IPR050090">
    <property type="entry name" value="Tyrosine_recombinase_XerCD"/>
</dbReference>
<dbReference type="EMBL" id="CP020100">
    <property type="protein sequence ID" value="AQZ96582.1"/>
    <property type="molecule type" value="Genomic_DNA"/>
</dbReference>
<dbReference type="KEGG" id="ppha:BVH74_18305"/>
<dbReference type="GO" id="GO:0006310">
    <property type="term" value="P:DNA recombination"/>
    <property type="evidence" value="ECO:0007669"/>
    <property type="project" value="UniProtKB-KW"/>
</dbReference>
<dbReference type="InterPro" id="IPR010998">
    <property type="entry name" value="Integrase_recombinase_N"/>
</dbReference>
<evidence type="ECO:0000256" key="2">
    <source>
        <dbReference type="ARBA" id="ARBA00023125"/>
    </source>
</evidence>
<dbReference type="InterPro" id="IPR011010">
    <property type="entry name" value="DNA_brk_join_enz"/>
</dbReference>
<dbReference type="SUPFAM" id="SSF56349">
    <property type="entry name" value="DNA breaking-rejoining enzymes"/>
    <property type="match status" value="1"/>
</dbReference>
<dbReference type="Gene3D" id="1.10.443.10">
    <property type="entry name" value="Intergrase catalytic core"/>
    <property type="match status" value="1"/>
</dbReference>
<gene>
    <name evidence="5" type="ORF">BVH74_18305</name>
</gene>
<evidence type="ECO:0000256" key="1">
    <source>
        <dbReference type="ARBA" id="ARBA00022908"/>
    </source>
</evidence>
<dbReference type="Pfam" id="PF00589">
    <property type="entry name" value="Phage_integrase"/>
    <property type="match status" value="1"/>
</dbReference>
<organism evidence="5 6">
    <name type="scientific">Halopseudomonas phragmitis</name>
    <dbReference type="NCBI Taxonomy" id="1931241"/>
    <lineage>
        <taxon>Bacteria</taxon>
        <taxon>Pseudomonadati</taxon>
        <taxon>Pseudomonadota</taxon>
        <taxon>Gammaproteobacteria</taxon>
        <taxon>Pseudomonadales</taxon>
        <taxon>Pseudomonadaceae</taxon>
        <taxon>Halopseudomonas</taxon>
    </lineage>
</organism>
<dbReference type="STRING" id="1931241.BVH74_18305"/>
<reference evidence="5 6" key="1">
    <citation type="submission" date="2017-03" db="EMBL/GenBank/DDBJ databases">
        <title>Complete genome sequence of the novel DNRA strain Pseudomonas sp. S-6-2 isolated from Chinese polluted river sediment. Journal of Biotechnology.</title>
        <authorList>
            <person name="Li J."/>
            <person name="Xiang F."/>
            <person name="Wang L."/>
            <person name="Xi L."/>
            <person name="Liu J."/>
        </authorList>
    </citation>
    <scope>NUCLEOTIDE SEQUENCE [LARGE SCALE GENOMIC DNA]</scope>
    <source>
        <strain evidence="5 6">S-6-2</strain>
    </source>
</reference>
<dbReference type="PROSITE" id="PS51898">
    <property type="entry name" value="TYR_RECOMBINASE"/>
    <property type="match status" value="1"/>
</dbReference>
<proteinExistence type="predicted"/>
<dbReference type="RefSeq" id="WP_080051490.1">
    <property type="nucleotide sequence ID" value="NZ_CP020100.1"/>
</dbReference>
<dbReference type="InterPro" id="IPR022000">
    <property type="entry name" value="Min27-like_integrase_DNA_bind"/>
</dbReference>
<dbReference type="Proteomes" id="UP000243488">
    <property type="component" value="Chromosome"/>
</dbReference>
<evidence type="ECO:0000256" key="3">
    <source>
        <dbReference type="ARBA" id="ARBA00023172"/>
    </source>
</evidence>
<dbReference type="PANTHER" id="PTHR30349:SF36">
    <property type="entry name" value="PROPHAGE INTEGRASE INTR-RELATED"/>
    <property type="match status" value="1"/>
</dbReference>
<dbReference type="GO" id="GO:0003677">
    <property type="term" value="F:DNA binding"/>
    <property type="evidence" value="ECO:0007669"/>
    <property type="project" value="UniProtKB-KW"/>
</dbReference>
<evidence type="ECO:0000259" key="4">
    <source>
        <dbReference type="PROSITE" id="PS51898"/>
    </source>
</evidence>